<feature type="coiled-coil region" evidence="1">
    <location>
        <begin position="651"/>
        <end position="704"/>
    </location>
</feature>
<dbReference type="EMBL" id="BKCJ010009698">
    <property type="protein sequence ID" value="GEU88197.1"/>
    <property type="molecule type" value="Genomic_DNA"/>
</dbReference>
<feature type="compositionally biased region" description="Polar residues" evidence="2">
    <location>
        <begin position="922"/>
        <end position="934"/>
    </location>
</feature>
<gene>
    <name evidence="5" type="ORF">Tci_060175</name>
</gene>
<dbReference type="InterPro" id="IPR054722">
    <property type="entry name" value="PolX-like_BBD"/>
</dbReference>
<dbReference type="PANTHER" id="PTHR11439:SF483">
    <property type="entry name" value="PEPTIDE SYNTHASE GLIP-LIKE, PUTATIVE (AFU_ORTHOLOGUE AFUA_3G12920)-RELATED"/>
    <property type="match status" value="1"/>
</dbReference>
<dbReference type="Pfam" id="PF07727">
    <property type="entry name" value="RVT_2"/>
    <property type="match status" value="1"/>
</dbReference>
<evidence type="ECO:0000259" key="3">
    <source>
        <dbReference type="Pfam" id="PF07727"/>
    </source>
</evidence>
<dbReference type="PANTHER" id="PTHR11439">
    <property type="entry name" value="GAG-POL-RELATED RETROTRANSPOSON"/>
    <property type="match status" value="1"/>
</dbReference>
<dbReference type="InterPro" id="IPR013103">
    <property type="entry name" value="RVT_2"/>
</dbReference>
<feature type="domain" description="Retrovirus-related Pol polyprotein from transposon TNT 1-94-like beta-barrel" evidence="4">
    <location>
        <begin position="1136"/>
        <end position="1202"/>
    </location>
</feature>
<evidence type="ECO:0000259" key="4">
    <source>
        <dbReference type="Pfam" id="PF22936"/>
    </source>
</evidence>
<evidence type="ECO:0000256" key="1">
    <source>
        <dbReference type="SAM" id="Coils"/>
    </source>
</evidence>
<proteinExistence type="predicted"/>
<protein>
    <submittedName>
        <fullName evidence="5">Uncharacterized protein</fullName>
    </submittedName>
</protein>
<comment type="caution">
    <text evidence="5">The sequence shown here is derived from an EMBL/GenBank/DDBJ whole genome shotgun (WGS) entry which is preliminary data.</text>
</comment>
<evidence type="ECO:0000313" key="5">
    <source>
        <dbReference type="EMBL" id="GEU88197.1"/>
    </source>
</evidence>
<organism evidence="5">
    <name type="scientific">Tanacetum cinerariifolium</name>
    <name type="common">Dalmatian daisy</name>
    <name type="synonym">Chrysanthemum cinerariifolium</name>
    <dbReference type="NCBI Taxonomy" id="118510"/>
    <lineage>
        <taxon>Eukaryota</taxon>
        <taxon>Viridiplantae</taxon>
        <taxon>Streptophyta</taxon>
        <taxon>Embryophyta</taxon>
        <taxon>Tracheophyta</taxon>
        <taxon>Spermatophyta</taxon>
        <taxon>Magnoliopsida</taxon>
        <taxon>eudicotyledons</taxon>
        <taxon>Gunneridae</taxon>
        <taxon>Pentapetalae</taxon>
        <taxon>asterids</taxon>
        <taxon>campanulids</taxon>
        <taxon>Asterales</taxon>
        <taxon>Asteraceae</taxon>
        <taxon>Asteroideae</taxon>
        <taxon>Anthemideae</taxon>
        <taxon>Anthemidinae</taxon>
        <taxon>Tanacetum</taxon>
    </lineage>
</organism>
<feature type="domain" description="Reverse transcriptase Ty1/copia-type" evidence="3">
    <location>
        <begin position="242"/>
        <end position="346"/>
    </location>
</feature>
<keyword evidence="1" id="KW-0175">Coiled coil</keyword>
<accession>A0A699GTF7</accession>
<sequence length="1202" mass="137040">MLWNRNLPYYQNLKNLRRVFNKRTKKVEENLHVDFLKNTLIEKGAGPNWLFDIDTLTNSMNYVPMVVAGTSSTNISAHMEYFNNDAQDACNANAPESSRIFNPTATSKILPAKQMESLTVESVIPTVLSQEETVSLDNALTLSNRFEDTIRVEAYLSNMMSSIPASPTPMFRIHKDHPKSQIISLVDTPVQTRHKSKEMEEHSFIATIHQKTTPDLLHFCLFSCFLSQEEPKKIFDALKDSRIRPIGTKWVLKNNKDERGIVIRNKAMLVAQGHTQEEGIDYEEVFAPVVRIEAIRLFLAYASFMGFTVYQMDVKSTFLYGTIDEEVYVMQPPRFQDPEFPNRVYKGKDGPGKDVELHLYRSMIGSLMYLTASRPDIMFAVCHPKLGLWYPKESPFDLLAYSDIDYGGATQDRKSTTGEKTEHNIDFHQIVDFIEASHIRQYSRRATWIAQSKALSPATNEPASLLRDDSQREAFPTVTSLDTGQNRENIIKTSAIPHESTPRVTSLDADEARIMIIEDKDRGRIEPAQEDALIKAGSIEIGEEVEVKRTTELGSNDIKEMVNVLSSMDATNTLTSGVPTVSVSPVATATTVGVPTVSGLFPTVSATFTTASVVKPYLRRPRGILAKDKGKEKVVESEEPKKKKLQEQIDAQVAKEMKEEFVRENQKMNEQLARDGEIARIHAEEELKMLIDGLDKSNEEIKEKFNPVWKQLEDFVPMSSTDEGERMKRKRLKLDQRSAKRMNTSKDVSKEDLKGMMQLVPVEEFDREDLHQLWALVKETLSIKQATKDKEKELWVELKRLFEPDFEDQLWTHYQNLMHDPLEWKLYDTCSVHHVFIKDQEIFMLVERDYPLRREFALLVKIRINLGQRRITLNQRRVLVILGMNNKWYQSLLRSFDQMKNNTKVQQSLLSWPSQRMRPSPSIDSSKSNTSDLQNSNSSVSEHGESSDSIMSMPMIKFVEAADCPKVDKTNKTNIARKSPIKYVEMYRSTSRSPKVRGKSWKKKIFAHKNVTPRAVLLKTGRASIRVNRTNMNVAQQKMTSFAKTAHSNVKRPFQGKSAVRTQFRVPRVSNVTKKFPTVDSKFSTAKSTSTADLGNKRKAVKASACWIWRPKQNTTKKGPNFNGGNSQNNIDDKGYWDSGCSRHMTSNISYLSKYEPYDGGYVSFGQGGSNITGKGISKTGKLKFENVYFVKELKYNLFSVS</sequence>
<name>A0A699GTF7_TANCI</name>
<feature type="region of interest" description="Disordered" evidence="2">
    <location>
        <begin position="907"/>
        <end position="948"/>
    </location>
</feature>
<dbReference type="Pfam" id="PF22936">
    <property type="entry name" value="Pol_BBD"/>
    <property type="match status" value="1"/>
</dbReference>
<evidence type="ECO:0000256" key="2">
    <source>
        <dbReference type="SAM" id="MobiDB-lite"/>
    </source>
</evidence>
<reference evidence="5" key="1">
    <citation type="journal article" date="2019" name="Sci. Rep.">
        <title>Draft genome of Tanacetum cinerariifolium, the natural source of mosquito coil.</title>
        <authorList>
            <person name="Yamashiro T."/>
            <person name="Shiraishi A."/>
            <person name="Satake H."/>
            <person name="Nakayama K."/>
        </authorList>
    </citation>
    <scope>NUCLEOTIDE SEQUENCE</scope>
</reference>
<dbReference type="AlphaFoldDB" id="A0A699GTF7"/>